<dbReference type="AlphaFoldDB" id="A0A1G6HK21"/>
<dbReference type="Proteomes" id="UP000199452">
    <property type="component" value="Unassembled WGS sequence"/>
</dbReference>
<name>A0A1G6HK21_9BACT</name>
<sequence length="200" mass="22814">MVSKSKQLALFPLPSFVFPQEELPLRIFETRYKELINDVKDTGMTFGIPFISADGLTQLGTEVRLEKVLAENNKGEMVIMIKGIRIFEVLSFSNRLPGKLYGGGQVIDWEVDHETNNPDIMVLVKQLGLNFNGIYGSLSTMEKVDIYDIANKIYLSPEEKFHLVSIDGIGRKESFLYKMLQFQALIKNQEEKLRSNFSLN</sequence>
<evidence type="ECO:0000313" key="2">
    <source>
        <dbReference type="EMBL" id="SDB94541.1"/>
    </source>
</evidence>
<dbReference type="OrthoDB" id="25394at2"/>
<evidence type="ECO:0000313" key="3">
    <source>
        <dbReference type="Proteomes" id="UP000199452"/>
    </source>
</evidence>
<reference evidence="2 3" key="1">
    <citation type="submission" date="2016-09" db="EMBL/GenBank/DDBJ databases">
        <authorList>
            <person name="Capua I."/>
            <person name="De Benedictis P."/>
            <person name="Joannis T."/>
            <person name="Lombin L.H."/>
            <person name="Cattoli G."/>
        </authorList>
    </citation>
    <scope>NUCLEOTIDE SEQUENCE [LARGE SCALE GENOMIC DNA]</scope>
    <source>
        <strain evidence="2 3">A7P-90m</strain>
    </source>
</reference>
<organism evidence="2 3">
    <name type="scientific">Williamwhitmania taraxaci</name>
    <dbReference type="NCBI Taxonomy" id="1640674"/>
    <lineage>
        <taxon>Bacteria</taxon>
        <taxon>Pseudomonadati</taxon>
        <taxon>Bacteroidota</taxon>
        <taxon>Bacteroidia</taxon>
        <taxon>Bacteroidales</taxon>
        <taxon>Williamwhitmaniaceae</taxon>
        <taxon>Williamwhitmania</taxon>
    </lineage>
</organism>
<dbReference type="Gene3D" id="2.30.130.40">
    <property type="entry name" value="LON domain-like"/>
    <property type="match status" value="1"/>
</dbReference>
<dbReference type="InterPro" id="IPR046336">
    <property type="entry name" value="Lon_prtase_N_sf"/>
</dbReference>
<dbReference type="Pfam" id="PF02190">
    <property type="entry name" value="LON_substr_bdg"/>
    <property type="match status" value="1"/>
</dbReference>
<dbReference type="STRING" id="1640674.SAMN05216323_101173"/>
<keyword evidence="3" id="KW-1185">Reference proteome</keyword>
<dbReference type="SUPFAM" id="SSF88697">
    <property type="entry name" value="PUA domain-like"/>
    <property type="match status" value="1"/>
</dbReference>
<dbReference type="EMBL" id="FMYP01000011">
    <property type="protein sequence ID" value="SDB94541.1"/>
    <property type="molecule type" value="Genomic_DNA"/>
</dbReference>
<proteinExistence type="predicted"/>
<accession>A0A1G6HK21</accession>
<feature type="domain" description="Lon N-terminal" evidence="1">
    <location>
        <begin position="8"/>
        <end position="154"/>
    </location>
</feature>
<evidence type="ECO:0000259" key="1">
    <source>
        <dbReference type="Pfam" id="PF02190"/>
    </source>
</evidence>
<protein>
    <recommendedName>
        <fullName evidence="1">Lon N-terminal domain-containing protein</fullName>
    </recommendedName>
</protein>
<dbReference type="RefSeq" id="WP_092436389.1">
    <property type="nucleotide sequence ID" value="NZ_FMYP01000011.1"/>
</dbReference>
<dbReference type="InterPro" id="IPR003111">
    <property type="entry name" value="Lon_prtase_N"/>
</dbReference>
<dbReference type="InterPro" id="IPR015947">
    <property type="entry name" value="PUA-like_sf"/>
</dbReference>
<gene>
    <name evidence="2" type="ORF">SAMN05216323_101173</name>
</gene>